<evidence type="ECO:0000256" key="2">
    <source>
        <dbReference type="ARBA" id="ARBA00022475"/>
    </source>
</evidence>
<evidence type="ECO:0000256" key="12">
    <source>
        <dbReference type="ARBA" id="ARBA00023224"/>
    </source>
</evidence>
<evidence type="ECO:0000256" key="10">
    <source>
        <dbReference type="ARBA" id="ARBA00023170"/>
    </source>
</evidence>
<evidence type="ECO:0000259" key="15">
    <source>
        <dbReference type="PROSITE" id="PS50262"/>
    </source>
</evidence>
<evidence type="ECO:0000256" key="1">
    <source>
        <dbReference type="ARBA" id="ARBA00004651"/>
    </source>
</evidence>
<dbReference type="InterPro" id="IPR050939">
    <property type="entry name" value="Olfactory_GPCR1"/>
</dbReference>
<dbReference type="InterPro" id="IPR017452">
    <property type="entry name" value="GPCR_Rhodpsn_7TM"/>
</dbReference>
<evidence type="ECO:0000256" key="5">
    <source>
        <dbReference type="ARBA" id="ARBA00022725"/>
    </source>
</evidence>
<feature type="domain" description="G-protein coupled receptors family 1 profile" evidence="15">
    <location>
        <begin position="45"/>
        <end position="295"/>
    </location>
</feature>
<dbReference type="PRINTS" id="PR00245">
    <property type="entry name" value="OLFACTORYR"/>
</dbReference>
<gene>
    <name evidence="16" type="primary">LOC114641269</name>
</gene>
<dbReference type="Proteomes" id="UP000694620">
    <property type="component" value="Unassembled WGS sequence"/>
</dbReference>
<reference evidence="16" key="1">
    <citation type="submission" date="2025-08" db="UniProtKB">
        <authorList>
            <consortium name="Ensembl"/>
        </authorList>
    </citation>
    <scope>IDENTIFICATION</scope>
</reference>
<keyword evidence="5 14" id="KW-0552">Olfaction</keyword>
<dbReference type="InterPro" id="IPR000276">
    <property type="entry name" value="GPCR_Rhodpsn"/>
</dbReference>
<dbReference type="Pfam" id="PF13853">
    <property type="entry name" value="7tm_4"/>
    <property type="match status" value="1"/>
</dbReference>
<dbReference type="GO" id="GO:0004984">
    <property type="term" value="F:olfactory receptor activity"/>
    <property type="evidence" value="ECO:0007669"/>
    <property type="project" value="InterPro"/>
</dbReference>
<evidence type="ECO:0000256" key="4">
    <source>
        <dbReference type="ARBA" id="ARBA00022692"/>
    </source>
</evidence>
<dbReference type="InterPro" id="IPR000725">
    <property type="entry name" value="Olfact_rcpt"/>
</dbReference>
<dbReference type="PROSITE" id="PS50262">
    <property type="entry name" value="G_PROTEIN_RECEP_F1_2"/>
    <property type="match status" value="1"/>
</dbReference>
<evidence type="ECO:0000313" key="17">
    <source>
        <dbReference type="Proteomes" id="UP000694620"/>
    </source>
</evidence>
<keyword evidence="2 14" id="KW-1003">Cell membrane</keyword>
<dbReference type="AlphaFoldDB" id="A0A8C4TAP6"/>
<evidence type="ECO:0000256" key="14">
    <source>
        <dbReference type="RuleBase" id="RU363047"/>
    </source>
</evidence>
<feature type="transmembrane region" description="Helical" evidence="14">
    <location>
        <begin position="277"/>
        <end position="297"/>
    </location>
</feature>
<evidence type="ECO:0000256" key="7">
    <source>
        <dbReference type="ARBA" id="ARBA00023040"/>
    </source>
</evidence>
<dbReference type="PANTHER" id="PTHR24242:SF359">
    <property type="entry name" value="ODORANT RECEPTOR-RELATED"/>
    <property type="match status" value="1"/>
</dbReference>
<dbReference type="PRINTS" id="PR00237">
    <property type="entry name" value="GPCRRHODOPSN"/>
</dbReference>
<feature type="transmembrane region" description="Helical" evidence="14">
    <location>
        <begin position="117"/>
        <end position="139"/>
    </location>
</feature>
<dbReference type="FunFam" id="1.20.1070.10:FF:000024">
    <property type="entry name" value="Olfactory receptor"/>
    <property type="match status" value="1"/>
</dbReference>
<organism evidence="16 17">
    <name type="scientific">Erpetoichthys calabaricus</name>
    <name type="common">Rope fish</name>
    <name type="synonym">Calamoichthys calabaricus</name>
    <dbReference type="NCBI Taxonomy" id="27687"/>
    <lineage>
        <taxon>Eukaryota</taxon>
        <taxon>Metazoa</taxon>
        <taxon>Chordata</taxon>
        <taxon>Craniata</taxon>
        <taxon>Vertebrata</taxon>
        <taxon>Euteleostomi</taxon>
        <taxon>Actinopterygii</taxon>
        <taxon>Polypteriformes</taxon>
        <taxon>Polypteridae</taxon>
        <taxon>Erpetoichthys</taxon>
    </lineage>
</organism>
<name>A0A8C4TAP6_ERPCA</name>
<reference evidence="16" key="2">
    <citation type="submission" date="2025-09" db="UniProtKB">
        <authorList>
            <consortium name="Ensembl"/>
        </authorList>
    </citation>
    <scope>IDENTIFICATION</scope>
</reference>
<dbReference type="GO" id="GO:0004930">
    <property type="term" value="F:G protein-coupled receptor activity"/>
    <property type="evidence" value="ECO:0007669"/>
    <property type="project" value="UniProtKB-KW"/>
</dbReference>
<evidence type="ECO:0000256" key="3">
    <source>
        <dbReference type="ARBA" id="ARBA00022606"/>
    </source>
</evidence>
<keyword evidence="8 14" id="KW-0472">Membrane</keyword>
<keyword evidence="4 13" id="KW-0812">Transmembrane</keyword>
<keyword evidence="7 13" id="KW-0297">G-protein coupled receptor</keyword>
<keyword evidence="9" id="KW-1015">Disulfide bond</keyword>
<feature type="transmembrane region" description="Helical" evidence="14">
    <location>
        <begin position="61"/>
        <end position="82"/>
    </location>
</feature>
<keyword evidence="11" id="KW-0325">Glycoprotein</keyword>
<comment type="subcellular location">
    <subcellularLocation>
        <location evidence="1 14">Cell membrane</location>
        <topology evidence="1 14">Multi-pass membrane protein</topology>
    </subcellularLocation>
</comment>
<keyword evidence="12 13" id="KW-0807">Transducer</keyword>
<protein>
    <recommendedName>
        <fullName evidence="14">Olfactory receptor</fullName>
    </recommendedName>
</protein>
<feature type="transmembrane region" description="Helical" evidence="14">
    <location>
        <begin position="94"/>
        <end position="111"/>
    </location>
</feature>
<feature type="transmembrane region" description="Helical" evidence="14">
    <location>
        <begin position="198"/>
        <end position="220"/>
    </location>
</feature>
<dbReference type="PROSITE" id="PS00237">
    <property type="entry name" value="G_PROTEIN_RECEP_F1_1"/>
    <property type="match status" value="1"/>
</dbReference>
<dbReference type="PANTHER" id="PTHR24242">
    <property type="entry name" value="G-PROTEIN COUPLED RECEPTOR"/>
    <property type="match status" value="1"/>
</dbReference>
<proteinExistence type="inferred from homology"/>
<dbReference type="GO" id="GO:0005886">
    <property type="term" value="C:plasma membrane"/>
    <property type="evidence" value="ECO:0007669"/>
    <property type="project" value="UniProtKB-SubCell"/>
</dbReference>
<evidence type="ECO:0000256" key="8">
    <source>
        <dbReference type="ARBA" id="ARBA00023136"/>
    </source>
</evidence>
<evidence type="ECO:0000256" key="11">
    <source>
        <dbReference type="ARBA" id="ARBA00023180"/>
    </source>
</evidence>
<dbReference type="Ensembl" id="ENSECRT00000030433.1">
    <property type="protein sequence ID" value="ENSECRP00000029799.1"/>
    <property type="gene ID" value="ENSECRG00000020230.1"/>
</dbReference>
<comment type="similarity">
    <text evidence="13">Belongs to the G-protein coupled receptor 1 family.</text>
</comment>
<evidence type="ECO:0000256" key="6">
    <source>
        <dbReference type="ARBA" id="ARBA00022989"/>
    </source>
</evidence>
<dbReference type="CDD" id="cd13954">
    <property type="entry name" value="7tmA_OR"/>
    <property type="match status" value="1"/>
</dbReference>
<keyword evidence="6 14" id="KW-1133">Transmembrane helix</keyword>
<feature type="transmembrane region" description="Helical" evidence="14">
    <location>
        <begin position="151"/>
        <end position="178"/>
    </location>
</feature>
<feature type="transmembrane region" description="Helical" evidence="14">
    <location>
        <begin position="31"/>
        <end position="55"/>
    </location>
</feature>
<accession>A0A8C4TAP6</accession>
<evidence type="ECO:0000256" key="13">
    <source>
        <dbReference type="RuleBase" id="RU000688"/>
    </source>
</evidence>
<keyword evidence="17" id="KW-1185">Reference proteome</keyword>
<dbReference type="GeneTree" id="ENSGT00940000162014"/>
<evidence type="ECO:0000256" key="9">
    <source>
        <dbReference type="ARBA" id="ARBA00023157"/>
    </source>
</evidence>
<sequence length="324" mass="35818">MPGSNQTPPRIEEFIIIGFPGFRDTDSQTTIFGSLLAIYICILLGNLLIVIIFLHDKNLHSPMYILITNLALTDILVSSATVPKLLSILRSGSGVISFAACFLQMFSYYSMTNVESFLLVLMAYDRYLAICNPLHYVTLTSNSLVLRQIGWCWACAFLIVIVPLSPSVALAFCGSNIVNHFFCDHSALLKLACSDTTINNYAGLCLVICVLIFPLLCILFSYTKVIISVLRISSNDGRLKAFSTCSTQLMVIAIFFLVASGVYISNRVPNTSADVRIFAALIQTILPPLMNPIIYCIRNAEIREKMSRKTSPCICSAIHFLYCG</sequence>
<dbReference type="SUPFAM" id="SSF81321">
    <property type="entry name" value="Family A G protein-coupled receptor-like"/>
    <property type="match status" value="1"/>
</dbReference>
<feature type="transmembrane region" description="Helical" evidence="14">
    <location>
        <begin position="241"/>
        <end position="265"/>
    </location>
</feature>
<keyword evidence="3 14" id="KW-0716">Sensory transduction</keyword>
<evidence type="ECO:0000313" key="16">
    <source>
        <dbReference type="Ensembl" id="ENSECRP00000029799.1"/>
    </source>
</evidence>
<keyword evidence="10 13" id="KW-0675">Receptor</keyword>
<dbReference type="Gene3D" id="1.20.1070.10">
    <property type="entry name" value="Rhodopsin 7-helix transmembrane proteins"/>
    <property type="match status" value="1"/>
</dbReference>